<evidence type="ECO:0000313" key="2">
    <source>
        <dbReference type="EMBL" id="KAH7143820.1"/>
    </source>
</evidence>
<name>A0A9P9J2H0_9HYPO</name>
<proteinExistence type="predicted"/>
<protein>
    <recommendedName>
        <fullName evidence="1">DUF6546 domain-containing protein</fullName>
    </recommendedName>
</protein>
<dbReference type="Proteomes" id="UP000738349">
    <property type="component" value="Unassembled WGS sequence"/>
</dbReference>
<dbReference type="OrthoDB" id="4688861at2759"/>
<dbReference type="InterPro" id="IPR046676">
    <property type="entry name" value="DUF6546"/>
</dbReference>
<reference evidence="2" key="1">
    <citation type="journal article" date="2021" name="Nat. Commun.">
        <title>Genetic determinants of endophytism in the Arabidopsis root mycobiome.</title>
        <authorList>
            <person name="Mesny F."/>
            <person name="Miyauchi S."/>
            <person name="Thiergart T."/>
            <person name="Pickel B."/>
            <person name="Atanasova L."/>
            <person name="Karlsson M."/>
            <person name="Huettel B."/>
            <person name="Barry K.W."/>
            <person name="Haridas S."/>
            <person name="Chen C."/>
            <person name="Bauer D."/>
            <person name="Andreopoulos W."/>
            <person name="Pangilinan J."/>
            <person name="LaButti K."/>
            <person name="Riley R."/>
            <person name="Lipzen A."/>
            <person name="Clum A."/>
            <person name="Drula E."/>
            <person name="Henrissat B."/>
            <person name="Kohler A."/>
            <person name="Grigoriev I.V."/>
            <person name="Martin F.M."/>
            <person name="Hacquard S."/>
        </authorList>
    </citation>
    <scope>NUCLEOTIDE SEQUENCE</scope>
    <source>
        <strain evidence="2">MPI-CAGE-AT-0147</strain>
    </source>
</reference>
<dbReference type="EMBL" id="JAGMUV010000009">
    <property type="protein sequence ID" value="KAH7143820.1"/>
    <property type="molecule type" value="Genomic_DNA"/>
</dbReference>
<sequence length="501" mass="57493">MTLDRATWDCLPVEIRRMVLDLLLQDGCSLASLATVSREWQTVIERHNFSRIKLTMSRLADFGSIIHRNRALVSYLWLCLELEEYDCSRCAPHIRARSGVSNADNILITAAFQDLFSTLSTWEPSGELLLDISVHSRSDSEHWFKYLTFEPDSPSDECNLNRRLEQAMSVRVVDPQHRSIAAHRNATRAEKAIYKVFDQIMGGEPFDDDEQEDRWWQQLPSVPAVTGVLLRQQTRRRWRPEALAHMFSHFPRLQEIHYEPWRKWHGCQNLEDRSYRFLFKSLTSSNLRTLVLFENFNEQYALRVWDCEPFRLPTLGVSQKVAKASLKLECLSASFMVDANYFFHARASSWEWPNLTSLALTSQVLKPTVSPADVDYMLRSAAAAAKKMPKLETMELWNGRKGLAMLFRYQSIGGGQPAVLSCRGTWELALQPRVIRAWEAVARKHGGNGCVVVRELLGPGTVIKSHGDAIHFLNISKPVIRPISLQQIRIEHRIRGGVHNL</sequence>
<comment type="caution">
    <text evidence="2">The sequence shown here is derived from an EMBL/GenBank/DDBJ whole genome shotgun (WGS) entry which is preliminary data.</text>
</comment>
<evidence type="ECO:0000313" key="3">
    <source>
        <dbReference type="Proteomes" id="UP000738349"/>
    </source>
</evidence>
<keyword evidence="3" id="KW-1185">Reference proteome</keyword>
<organism evidence="2 3">
    <name type="scientific">Dactylonectria macrodidyma</name>
    <dbReference type="NCBI Taxonomy" id="307937"/>
    <lineage>
        <taxon>Eukaryota</taxon>
        <taxon>Fungi</taxon>
        <taxon>Dikarya</taxon>
        <taxon>Ascomycota</taxon>
        <taxon>Pezizomycotina</taxon>
        <taxon>Sordariomycetes</taxon>
        <taxon>Hypocreomycetidae</taxon>
        <taxon>Hypocreales</taxon>
        <taxon>Nectriaceae</taxon>
        <taxon>Dactylonectria</taxon>
    </lineage>
</organism>
<evidence type="ECO:0000259" key="1">
    <source>
        <dbReference type="Pfam" id="PF20183"/>
    </source>
</evidence>
<accession>A0A9P9J2H0</accession>
<feature type="domain" description="DUF6546" evidence="1">
    <location>
        <begin position="284"/>
        <end position="481"/>
    </location>
</feature>
<dbReference type="AlphaFoldDB" id="A0A9P9J2H0"/>
<dbReference type="Pfam" id="PF20183">
    <property type="entry name" value="DUF6546"/>
    <property type="match status" value="1"/>
</dbReference>
<gene>
    <name evidence="2" type="ORF">EDB81DRAFT_652426</name>
</gene>